<dbReference type="InterPro" id="IPR001810">
    <property type="entry name" value="F-box_dom"/>
</dbReference>
<dbReference type="InterPro" id="IPR032675">
    <property type="entry name" value="LRR_dom_sf"/>
</dbReference>
<dbReference type="CDD" id="cd09917">
    <property type="entry name" value="F-box_SF"/>
    <property type="match status" value="1"/>
</dbReference>
<protein>
    <recommendedName>
        <fullName evidence="2">F-box domain-containing protein</fullName>
    </recommendedName>
</protein>
<evidence type="ECO:0000313" key="4">
    <source>
        <dbReference type="Proteomes" id="UP000078512"/>
    </source>
</evidence>
<dbReference type="OrthoDB" id="2338606at2759"/>
<dbReference type="Pfam" id="PF12937">
    <property type="entry name" value="F-box-like"/>
    <property type="match status" value="1"/>
</dbReference>
<accession>A0A197KFY1</accession>
<organism evidence="3 4">
    <name type="scientific">Linnemannia elongata AG-77</name>
    <dbReference type="NCBI Taxonomy" id="1314771"/>
    <lineage>
        <taxon>Eukaryota</taxon>
        <taxon>Fungi</taxon>
        <taxon>Fungi incertae sedis</taxon>
        <taxon>Mucoromycota</taxon>
        <taxon>Mortierellomycotina</taxon>
        <taxon>Mortierellomycetes</taxon>
        <taxon>Mortierellales</taxon>
        <taxon>Mortierellaceae</taxon>
        <taxon>Linnemannia</taxon>
    </lineage>
</organism>
<evidence type="ECO:0000259" key="2">
    <source>
        <dbReference type="Pfam" id="PF12937"/>
    </source>
</evidence>
<evidence type="ECO:0000256" key="1">
    <source>
        <dbReference type="SAM" id="Phobius"/>
    </source>
</evidence>
<dbReference type="InterPro" id="IPR036047">
    <property type="entry name" value="F-box-like_dom_sf"/>
</dbReference>
<dbReference type="Gene3D" id="3.80.10.10">
    <property type="entry name" value="Ribonuclease Inhibitor"/>
    <property type="match status" value="1"/>
</dbReference>
<keyword evidence="1" id="KW-0472">Membrane</keyword>
<reference evidence="3 4" key="1">
    <citation type="submission" date="2016-05" db="EMBL/GenBank/DDBJ databases">
        <title>Genome sequencing reveals origins of a unique bacterial endosymbiosis in the earliest lineages of terrestrial Fungi.</title>
        <authorList>
            <consortium name="DOE Joint Genome Institute"/>
            <person name="Uehling J."/>
            <person name="Gryganskyi A."/>
            <person name="Hameed K."/>
            <person name="Tschaplinski T."/>
            <person name="Misztal P."/>
            <person name="Wu S."/>
            <person name="Desiro A."/>
            <person name="Vande Pol N."/>
            <person name="Du Z.-Y."/>
            <person name="Zienkiewicz A."/>
            <person name="Zienkiewicz K."/>
            <person name="Morin E."/>
            <person name="Tisserant E."/>
            <person name="Splivallo R."/>
            <person name="Hainaut M."/>
            <person name="Henrissat B."/>
            <person name="Ohm R."/>
            <person name="Kuo A."/>
            <person name="Yan J."/>
            <person name="Lipzen A."/>
            <person name="Nolan M."/>
            <person name="Labutti K."/>
            <person name="Barry K."/>
            <person name="Goldstein A."/>
            <person name="Labbe J."/>
            <person name="Schadt C."/>
            <person name="Tuskan G."/>
            <person name="Grigoriev I."/>
            <person name="Martin F."/>
            <person name="Vilgalys R."/>
            <person name="Bonito G."/>
        </authorList>
    </citation>
    <scope>NUCLEOTIDE SEQUENCE [LARGE SCALE GENOMIC DNA]</scope>
    <source>
        <strain evidence="3 4">AG-77</strain>
    </source>
</reference>
<feature type="domain" description="F-box" evidence="2">
    <location>
        <begin position="76"/>
        <end position="110"/>
    </location>
</feature>
<gene>
    <name evidence="3" type="ORF">K457DRAFT_656191</name>
</gene>
<proteinExistence type="predicted"/>
<name>A0A197KFY1_9FUNG</name>
<dbReference type="AlphaFoldDB" id="A0A197KFY1"/>
<dbReference type="Proteomes" id="UP000078512">
    <property type="component" value="Unassembled WGS sequence"/>
</dbReference>
<dbReference type="EMBL" id="KV442015">
    <property type="protein sequence ID" value="OAQ35284.1"/>
    <property type="molecule type" value="Genomic_DNA"/>
</dbReference>
<feature type="transmembrane region" description="Helical" evidence="1">
    <location>
        <begin position="20"/>
        <end position="41"/>
    </location>
</feature>
<keyword evidence="1" id="KW-1133">Transmembrane helix</keyword>
<dbReference type="Gene3D" id="1.20.1280.50">
    <property type="match status" value="1"/>
</dbReference>
<keyword evidence="1" id="KW-0812">Transmembrane</keyword>
<keyword evidence="4" id="KW-1185">Reference proteome</keyword>
<dbReference type="SUPFAM" id="SSF52047">
    <property type="entry name" value="RNI-like"/>
    <property type="match status" value="1"/>
</dbReference>
<evidence type="ECO:0000313" key="3">
    <source>
        <dbReference type="EMBL" id="OAQ35284.1"/>
    </source>
</evidence>
<dbReference type="SUPFAM" id="SSF81383">
    <property type="entry name" value="F-box domain"/>
    <property type="match status" value="1"/>
</dbReference>
<sequence>MKGSNATLFAGDERKDQRVYLSYFFDYLFLFALPFLFIFFLSTSSPHPLPVHTAMTNETLSFAHPLSPTISPFDIPEITINISSYLRHHDLARCIRVCKSWYYVFLHSVWSPPPFLNINLSTDNQPREAVLQPTSASFLRHAALVRDLRFQNSGALGEDWFEYLSAPGLTHLRTLTLLHSGKVRSMKIVGRNPGGGHGVVGVEEVYWNALIDVLRRSCTLDLLRLVNLNPPFNMAAHFWDNVAGCGSGVSRSLRTLELHRFIENPNAGQRSLLDVISPLKSIERLTVSDSSLMYPLRRSNNSNQQQGQEPVYFLNIKTIHFIGNFDGPLPACQRPILYTPNTPTLTRPSAQLQLLCLCPNLEDITLTNYKTRLSNDQISKALTDRTWPLLKSLTLFGFRYQDLEMSHILLNSFRDAQLEALFLEACLFGEASLAAFESRKLFERIRKLHIMGAVDGPSTRISRILQRILEICPRLESFGADTILAKDIVDGQEWACKGRLRHLKAVIDLGYDREKESPSEVTTINRKEDFISSKTRRQRALFKRLNTLHNLQELDLIRRRPGYTFTYPLNLDLRHGLDILSGLRNLQKLYFLKEQRMTMEDLEWMKKHWPRFSEITQSLHVKGSEESEVLDNACRNFGWSLRPNGR</sequence>